<name>W6MKN0_9ASCO</name>
<evidence type="ECO:0000313" key="11">
    <source>
        <dbReference type="Proteomes" id="UP000019384"/>
    </source>
</evidence>
<accession>W6MKN0</accession>
<dbReference type="PANTHER" id="PTHR13121:SF0">
    <property type="entry name" value="PHOSPHATIDYLINOSITOL GLYCAN ANCHOR BIOSYNTHESIS CLASS U PROTEIN"/>
    <property type="match status" value="1"/>
</dbReference>
<dbReference type="GO" id="GO:0042765">
    <property type="term" value="C:GPI-anchor transamidase complex"/>
    <property type="evidence" value="ECO:0007669"/>
    <property type="project" value="EnsemblFungi"/>
</dbReference>
<dbReference type="InterPro" id="IPR009600">
    <property type="entry name" value="PIG-U"/>
</dbReference>
<feature type="transmembrane region" description="Helical" evidence="9">
    <location>
        <begin position="184"/>
        <end position="204"/>
    </location>
</feature>
<evidence type="ECO:0000256" key="6">
    <source>
        <dbReference type="ARBA" id="ARBA00022824"/>
    </source>
</evidence>
<evidence type="ECO:0000256" key="4">
    <source>
        <dbReference type="ARBA" id="ARBA00022502"/>
    </source>
</evidence>
<dbReference type="HOGENOM" id="CLU_030193_0_0_1"/>
<dbReference type="OrthoDB" id="549017at2759"/>
<evidence type="ECO:0000256" key="5">
    <source>
        <dbReference type="ARBA" id="ARBA00022692"/>
    </source>
</evidence>
<evidence type="ECO:0000256" key="8">
    <source>
        <dbReference type="ARBA" id="ARBA00023136"/>
    </source>
</evidence>
<feature type="transmembrane region" description="Helical" evidence="9">
    <location>
        <begin position="216"/>
        <end position="235"/>
    </location>
</feature>
<dbReference type="GO" id="GO:0006506">
    <property type="term" value="P:GPI anchor biosynthetic process"/>
    <property type="evidence" value="ECO:0007669"/>
    <property type="project" value="UniProtKB-UniPathway"/>
</dbReference>
<dbReference type="AlphaFoldDB" id="W6MKN0"/>
<evidence type="ECO:0000313" key="10">
    <source>
        <dbReference type="EMBL" id="CDK26563.1"/>
    </source>
</evidence>
<protein>
    <recommendedName>
        <fullName evidence="12">GPI transamidase subunit PIG-U</fullName>
    </recommendedName>
</protein>
<evidence type="ECO:0000256" key="1">
    <source>
        <dbReference type="ARBA" id="ARBA00004477"/>
    </source>
</evidence>
<reference evidence="10" key="1">
    <citation type="submission" date="2013-12" db="EMBL/GenBank/DDBJ databases">
        <authorList>
            <person name="Genoscope - CEA"/>
        </authorList>
    </citation>
    <scope>NUCLEOTIDE SEQUENCE</scope>
    <source>
        <strain evidence="10">CBS 1993</strain>
    </source>
</reference>
<feature type="transmembrane region" description="Helical" evidence="9">
    <location>
        <begin position="303"/>
        <end position="321"/>
    </location>
</feature>
<dbReference type="EMBL" id="HG793127">
    <property type="protein sequence ID" value="CDK26563.1"/>
    <property type="molecule type" value="Genomic_DNA"/>
</dbReference>
<keyword evidence="6" id="KW-0256">Endoplasmic reticulum</keyword>
<dbReference type="GO" id="GO:0016255">
    <property type="term" value="P:attachment of GPI anchor to protein"/>
    <property type="evidence" value="ECO:0007669"/>
    <property type="project" value="EnsemblFungi"/>
</dbReference>
<organism evidence="10 11">
    <name type="scientific">Kuraishia capsulata CBS 1993</name>
    <dbReference type="NCBI Taxonomy" id="1382522"/>
    <lineage>
        <taxon>Eukaryota</taxon>
        <taxon>Fungi</taxon>
        <taxon>Dikarya</taxon>
        <taxon>Ascomycota</taxon>
        <taxon>Saccharomycotina</taxon>
        <taxon>Pichiomycetes</taxon>
        <taxon>Pichiales</taxon>
        <taxon>Pichiaceae</taxon>
        <taxon>Kuraishia</taxon>
    </lineage>
</organism>
<dbReference type="Proteomes" id="UP000019384">
    <property type="component" value="Unassembled WGS sequence"/>
</dbReference>
<dbReference type="GeneID" id="34519953"/>
<feature type="transmembrane region" description="Helical" evidence="9">
    <location>
        <begin position="130"/>
        <end position="151"/>
    </location>
</feature>
<evidence type="ECO:0000256" key="3">
    <source>
        <dbReference type="ARBA" id="ARBA00010026"/>
    </source>
</evidence>
<dbReference type="RefSeq" id="XP_022458565.1">
    <property type="nucleotide sequence ID" value="XM_022602795.1"/>
</dbReference>
<comment type="similarity">
    <text evidence="3">Belongs to the PIGU family.</text>
</comment>
<proteinExistence type="inferred from homology"/>
<keyword evidence="7 9" id="KW-1133">Transmembrane helix</keyword>
<feature type="transmembrane region" description="Helical" evidence="9">
    <location>
        <begin position="262"/>
        <end position="291"/>
    </location>
</feature>
<evidence type="ECO:0000256" key="9">
    <source>
        <dbReference type="SAM" id="Phobius"/>
    </source>
</evidence>
<reference evidence="10" key="2">
    <citation type="submission" date="2014-02" db="EMBL/GenBank/DDBJ databases">
        <title>Complete DNA sequence of /Kuraishia capsulata/ illustrates novel genomic features among budding yeasts (/Saccharomycotina/).</title>
        <authorList>
            <person name="Morales L."/>
            <person name="Noel B."/>
            <person name="Porcel B."/>
            <person name="Marcet-Houben M."/>
            <person name="Hullo M-F."/>
            <person name="Sacerdot C."/>
            <person name="Tekaia F."/>
            <person name="Leh-Louis V."/>
            <person name="Despons L."/>
            <person name="Khanna V."/>
            <person name="Aury J-M."/>
            <person name="Barbe V."/>
            <person name="Couloux A."/>
            <person name="Labadie K."/>
            <person name="Pelletier E."/>
            <person name="Souciet J-L."/>
            <person name="Boekhout T."/>
            <person name="Gabaldon T."/>
            <person name="Wincker P."/>
            <person name="Dujon B."/>
        </authorList>
    </citation>
    <scope>NUCLEOTIDE SEQUENCE</scope>
    <source>
        <strain evidence="10">CBS 1993</strain>
    </source>
</reference>
<sequence>MKFDSKELSIVISALVIQLVVPSVFPNLHKILDNSVLFAAPVNSFRSLKEGIFLLRNGLNPYSGTIIHHPPILVSLFTVINENELVTNLIYALADLVTALNLIRINEWFMKQEVEASNEKGEKIQTKQEYFANWIVYAWYFFNPLGITSIFSRSTTVFTNMFIMITLKSLCYQELSVAVMSLSVATYLSYHPWYYILPVVCYIIKSKPEEHPWKIVVKAVGLFVSGLFGLLYLSFQLTGSWQFLTNYETIVMFHKITPNLGLWWYFFTEIFQFFNNFFVGVFNLYTFIFIVPFTLRFGKTKRDLMFALWVSIGFVNFAKAYPTISDLSLFHCLVLEWKPLFKNLRINPVISYMLTYVLLALLPVFYYVWMELNSGNSNFFYAIGLVFSTVEAVFLSDFIWSKLCEEYGGARRDLTQI</sequence>
<keyword evidence="11" id="KW-1185">Reference proteome</keyword>
<comment type="pathway">
    <text evidence="2">Glycolipid biosynthesis; glycosylphosphatidylinositol-anchor biosynthesis.</text>
</comment>
<dbReference type="UniPathway" id="UPA00196"/>
<dbReference type="PANTHER" id="PTHR13121">
    <property type="entry name" value="GPI TRANSAMIDASE COMPONENT PIG-U"/>
    <property type="match status" value="1"/>
</dbReference>
<keyword evidence="5 9" id="KW-0812">Transmembrane</keyword>
<evidence type="ECO:0008006" key="12">
    <source>
        <dbReference type="Google" id="ProtNLM"/>
    </source>
</evidence>
<feature type="transmembrane region" description="Helical" evidence="9">
    <location>
        <begin position="349"/>
        <end position="368"/>
    </location>
</feature>
<evidence type="ECO:0000256" key="2">
    <source>
        <dbReference type="ARBA" id="ARBA00004687"/>
    </source>
</evidence>
<dbReference type="STRING" id="1382522.W6MKN0"/>
<comment type="subcellular location">
    <subcellularLocation>
        <location evidence="1">Endoplasmic reticulum membrane</location>
        <topology evidence="1">Multi-pass membrane protein</topology>
    </subcellularLocation>
</comment>
<feature type="transmembrane region" description="Helical" evidence="9">
    <location>
        <begin position="380"/>
        <end position="400"/>
    </location>
</feature>
<keyword evidence="4" id="KW-0337">GPI-anchor biosynthesis</keyword>
<gene>
    <name evidence="10" type="ORF">KUCA_T00002535001</name>
</gene>
<dbReference type="Pfam" id="PF06728">
    <property type="entry name" value="PIG-U"/>
    <property type="match status" value="1"/>
</dbReference>
<keyword evidence="8 9" id="KW-0472">Membrane</keyword>
<evidence type="ECO:0000256" key="7">
    <source>
        <dbReference type="ARBA" id="ARBA00022989"/>
    </source>
</evidence>